<name>A0ABN7T915_OIKDI</name>
<feature type="domain" description="J" evidence="6">
    <location>
        <begin position="235"/>
        <end position="293"/>
    </location>
</feature>
<dbReference type="InterPro" id="IPR052094">
    <property type="entry name" value="Pre-mRNA-splicing_ERAD"/>
</dbReference>
<evidence type="ECO:0000256" key="1">
    <source>
        <dbReference type="ARBA" id="ARBA00004123"/>
    </source>
</evidence>
<evidence type="ECO:0000256" key="4">
    <source>
        <dbReference type="ARBA" id="ARBA00023186"/>
    </source>
</evidence>
<dbReference type="Pfam" id="PF00226">
    <property type="entry name" value="DnaJ"/>
    <property type="match status" value="1"/>
</dbReference>
<gene>
    <name evidence="7" type="ORF">OKIOD_LOCUS17131</name>
</gene>
<evidence type="ECO:0000259" key="6">
    <source>
        <dbReference type="SMART" id="SM00271"/>
    </source>
</evidence>
<evidence type="ECO:0000313" key="8">
    <source>
        <dbReference type="Proteomes" id="UP001158576"/>
    </source>
</evidence>
<dbReference type="InterPro" id="IPR036869">
    <property type="entry name" value="J_dom_sf"/>
</dbReference>
<dbReference type="SUPFAM" id="SSF46565">
    <property type="entry name" value="Chaperone J-domain"/>
    <property type="match status" value="1"/>
</dbReference>
<keyword evidence="4" id="KW-0143">Chaperone</keyword>
<evidence type="ECO:0000256" key="5">
    <source>
        <dbReference type="ARBA" id="ARBA00023242"/>
    </source>
</evidence>
<evidence type="ECO:0000256" key="2">
    <source>
        <dbReference type="ARBA" id="ARBA00004496"/>
    </source>
</evidence>
<dbReference type="InterPro" id="IPR001623">
    <property type="entry name" value="DnaJ_domain"/>
</dbReference>
<protein>
    <submittedName>
        <fullName evidence="7">Oidioi.mRNA.OKI2018_I69.chr2.g8366.t1.cds</fullName>
    </submittedName>
</protein>
<keyword evidence="3" id="KW-0963">Cytoplasm</keyword>
<dbReference type="CDD" id="cd06257">
    <property type="entry name" value="DnaJ"/>
    <property type="match status" value="1"/>
</dbReference>
<dbReference type="Gene3D" id="1.10.287.110">
    <property type="entry name" value="DnaJ domain"/>
    <property type="match status" value="1"/>
</dbReference>
<keyword evidence="8" id="KW-1185">Reference proteome</keyword>
<dbReference type="PANTHER" id="PTHR44313:SF1">
    <property type="entry name" value="DNAJ HOMOLOG SUBFAMILY C MEMBER 17"/>
    <property type="match status" value="1"/>
</dbReference>
<reference evidence="7 8" key="1">
    <citation type="submission" date="2021-04" db="EMBL/GenBank/DDBJ databases">
        <authorList>
            <person name="Bliznina A."/>
        </authorList>
    </citation>
    <scope>NUCLEOTIDE SEQUENCE [LARGE SCALE GENOMIC DNA]</scope>
</reference>
<keyword evidence="5" id="KW-0539">Nucleus</keyword>
<dbReference type="PANTHER" id="PTHR44313">
    <property type="entry name" value="DNAJ HOMOLOG SUBFAMILY C MEMBER 17"/>
    <property type="match status" value="1"/>
</dbReference>
<dbReference type="PRINTS" id="PR00625">
    <property type="entry name" value="JDOMAIN"/>
</dbReference>
<dbReference type="Proteomes" id="UP001158576">
    <property type="component" value="Chromosome 2"/>
</dbReference>
<proteinExistence type="predicted"/>
<accession>A0ABN7T915</accession>
<evidence type="ECO:0000256" key="3">
    <source>
        <dbReference type="ARBA" id="ARBA00022490"/>
    </source>
</evidence>
<dbReference type="SMART" id="SM00271">
    <property type="entry name" value="DnaJ"/>
    <property type="match status" value="1"/>
</dbReference>
<organism evidence="7 8">
    <name type="scientific">Oikopleura dioica</name>
    <name type="common">Tunicate</name>
    <dbReference type="NCBI Taxonomy" id="34765"/>
    <lineage>
        <taxon>Eukaryota</taxon>
        <taxon>Metazoa</taxon>
        <taxon>Chordata</taxon>
        <taxon>Tunicata</taxon>
        <taxon>Appendicularia</taxon>
        <taxon>Copelata</taxon>
        <taxon>Oikopleuridae</taxon>
        <taxon>Oikopleura</taxon>
    </lineage>
</organism>
<comment type="subcellular location">
    <subcellularLocation>
        <location evidence="2">Cytoplasm</location>
    </subcellularLocation>
    <subcellularLocation>
        <location evidence="1">Nucleus</location>
    </subcellularLocation>
</comment>
<sequence>MGYTRRGSKYRYGNHLYAGTIAFCKTSNIIARSGENNNSIFAFILSRWPTAWKLLFAPIKNEQIRKDIRNKLITIKADWLNTHSTMADIKDRHINGVEEIIFLQNRLKYETYLNNRGWEIISEIGHAKGNFDYKPVTLHKGFQFDDRPLTVTCGYLPATAGVPVEKDIFYHQMTLESVQSGNYVLQNTYENYSRVTIPVDRTYLNEFEQAHLQMRQETCPPASTAKNKMSYKSVIDYYAILGVQPSATLKDITSAYRKLAKEKHPDKNPNDPRAKEKFIKLKEAFDFLQKRDACNNQIFDFEKAKKEAERRKSGASGLTPNLAQERIKEKRRDHALWKLGPKGGVGHFVKIGEVSDKSTIYGGVRDEMKGMDLINILKLLSLGAHAINLKFSYEQKIKVTNEGWELEFKGASRLVGDGGNGWNYLWFKIGGEYNRFFVVAQEINGVTGEELNRKEITSRTDRDGRRQLVMYEMTTACDFVRFNITFFNE</sequence>
<evidence type="ECO:0000313" key="7">
    <source>
        <dbReference type="EMBL" id="CAG5114306.1"/>
    </source>
</evidence>
<dbReference type="EMBL" id="OU015567">
    <property type="protein sequence ID" value="CAG5114306.1"/>
    <property type="molecule type" value="Genomic_DNA"/>
</dbReference>